<organism evidence="1 2">
    <name type="scientific">Panagrolaimus sp. JU765</name>
    <dbReference type="NCBI Taxonomy" id="591449"/>
    <lineage>
        <taxon>Eukaryota</taxon>
        <taxon>Metazoa</taxon>
        <taxon>Ecdysozoa</taxon>
        <taxon>Nematoda</taxon>
        <taxon>Chromadorea</taxon>
        <taxon>Rhabditida</taxon>
        <taxon>Tylenchina</taxon>
        <taxon>Panagrolaimomorpha</taxon>
        <taxon>Panagrolaimoidea</taxon>
        <taxon>Panagrolaimidae</taxon>
        <taxon>Panagrolaimus</taxon>
    </lineage>
</organism>
<reference evidence="2" key="1">
    <citation type="submission" date="2022-11" db="UniProtKB">
        <authorList>
            <consortium name="WormBaseParasite"/>
        </authorList>
    </citation>
    <scope>IDENTIFICATION</scope>
</reference>
<evidence type="ECO:0000313" key="2">
    <source>
        <dbReference type="WBParaSite" id="JU765_v2.g343.t1"/>
    </source>
</evidence>
<protein>
    <submittedName>
        <fullName evidence="2">Uncharacterized protein</fullName>
    </submittedName>
</protein>
<name>A0AC34R507_9BILA</name>
<dbReference type="WBParaSite" id="JU765_v2.g343.t1">
    <property type="protein sequence ID" value="JU765_v2.g343.t1"/>
    <property type="gene ID" value="JU765_v2.g343"/>
</dbReference>
<evidence type="ECO:0000313" key="1">
    <source>
        <dbReference type="Proteomes" id="UP000887576"/>
    </source>
</evidence>
<accession>A0AC34R507</accession>
<dbReference type="Proteomes" id="UP000887576">
    <property type="component" value="Unplaced"/>
</dbReference>
<proteinExistence type="predicted"/>
<sequence length="508" mass="56289">MENKKVAEIVIENLMELGLPPQYEPMEVYYSRNKIMPSLKVLSFVILFIDLLCTFLALKSAMLQALAFGAAGSLICFLVTIFGDKYCRDHLVHLTNIWIGIRALITGLIWICVVFALFEGEIPTLTPKLQLGPLEHRTRFALLILVTFCLMINWANILTFNFAIICMDPSTNDTTAHNWGPALSINDKNQAMAVVAIGALIANLPIVALINVYGPSSVGWPGIYYVHAIFATALFICFFICYRNFPDEHPYVSRLEREKIARGRDLGIDYGRRIPFKAILKSPEAWAVFIGGLGNFAGINLVFQFAPIYLNKVQGYQVVKTGFFAALPPLCQAIMKEISGYSNDKIHFISETLKTKIYNTVAFGSMATFLVILSFIPANSGAIGLVIMTVGATLLGFNTGGFYKSGSLIAGPYAPLVMGQVSTAMTIMMLIVPLIVNPLTPNNTREEWALAFYAIAAIMVFMDILYVLMASGEPCYWAKPEYWQNIDAAKKEDNNNDKTYGKNTIFAA</sequence>